<accession>A0A2L0D2L6</accession>
<evidence type="ECO:0000313" key="2">
    <source>
        <dbReference type="Proteomes" id="UP000238956"/>
    </source>
</evidence>
<name>A0A2L0D2L6_9STRE</name>
<dbReference type="EMBL" id="CP025536">
    <property type="protein sequence ID" value="AUW95870.1"/>
    <property type="molecule type" value="Genomic_DNA"/>
</dbReference>
<organism evidence="1 2">
    <name type="scientific">Streptococcus pluranimalium</name>
    <dbReference type="NCBI Taxonomy" id="82348"/>
    <lineage>
        <taxon>Bacteria</taxon>
        <taxon>Bacillati</taxon>
        <taxon>Bacillota</taxon>
        <taxon>Bacilli</taxon>
        <taxon>Lactobacillales</taxon>
        <taxon>Streptococcaceae</taxon>
        <taxon>Streptococcus</taxon>
    </lineage>
</organism>
<gene>
    <name evidence="1" type="ORF">C0J00_01365</name>
</gene>
<reference evidence="1 2" key="2">
    <citation type="submission" date="2018-02" db="EMBL/GenBank/DDBJ databases">
        <title>Whole genome sequencing analysis of Streptococcus pluranimalium isolated from cattle infected mastitis in China.</title>
        <authorList>
            <person name="Zhang J.-R."/>
            <person name="Hu G.-Z."/>
        </authorList>
    </citation>
    <scope>NUCLEOTIDE SEQUENCE [LARGE SCALE GENOMIC DNA]</scope>
    <source>
        <strain evidence="1 2">TH11417</strain>
    </source>
</reference>
<sequence length="102" mass="11913">MTKKNRYKFVFGDRPLTLTTDKDNLFMEEVERVAKEKYEAIREKLPEADNETLAILLAINALSTQLSREIAIEDMENELLDLRARFLDEKTAEFTNETEVDL</sequence>
<dbReference type="AlphaFoldDB" id="A0A2L0D2L6"/>
<dbReference type="RefSeq" id="WP_104967211.1">
    <property type="nucleotide sequence ID" value="NZ_CP025536.1"/>
</dbReference>
<dbReference type="KEGG" id="splr:C0J00_01365"/>
<keyword evidence="2" id="KW-1185">Reference proteome</keyword>
<reference evidence="1 2" key="1">
    <citation type="submission" date="2017-12" db="EMBL/GenBank/DDBJ databases">
        <authorList>
            <person name="Hurst M.R.H."/>
        </authorList>
    </citation>
    <scope>NUCLEOTIDE SEQUENCE [LARGE SCALE GENOMIC DNA]</scope>
    <source>
        <strain evidence="1 2">TH11417</strain>
    </source>
</reference>
<dbReference type="OrthoDB" id="2232266at2"/>
<proteinExistence type="predicted"/>
<evidence type="ECO:0000313" key="1">
    <source>
        <dbReference type="EMBL" id="AUW95870.1"/>
    </source>
</evidence>
<evidence type="ECO:0008006" key="3">
    <source>
        <dbReference type="Google" id="ProtNLM"/>
    </source>
</evidence>
<dbReference type="Proteomes" id="UP000238956">
    <property type="component" value="Chromosome"/>
</dbReference>
<protein>
    <recommendedName>
        <fullName evidence="3">Cell division protein ZapA</fullName>
    </recommendedName>
</protein>
<dbReference type="GeneID" id="98392559"/>